<comment type="subcellular location">
    <subcellularLocation>
        <location evidence="1">Cytoplasm</location>
        <location evidence="1">Cytoskeleton</location>
        <location evidence="1">Spindle</location>
    </subcellularLocation>
    <subcellularLocation>
        <location evidence="1">Nucleus</location>
    </subcellularLocation>
</comment>
<keyword evidence="4" id="KW-1185">Reference proteome</keyword>
<name>A0A8R1Z870_PRIPA</name>
<dbReference type="SUPFAM" id="SSF48371">
    <property type="entry name" value="ARM repeat"/>
    <property type="match status" value="1"/>
</dbReference>
<dbReference type="GO" id="GO:0005819">
    <property type="term" value="C:spindle"/>
    <property type="evidence" value="ECO:0007669"/>
    <property type="project" value="UniProtKB-SubCell"/>
</dbReference>
<reference evidence="4" key="1">
    <citation type="journal article" date="2008" name="Nat. Genet.">
        <title>The Pristionchus pacificus genome provides a unique perspective on nematode lifestyle and parasitism.</title>
        <authorList>
            <person name="Dieterich C."/>
            <person name="Clifton S.W."/>
            <person name="Schuster L.N."/>
            <person name="Chinwalla A."/>
            <person name="Delehaunty K."/>
            <person name="Dinkelacker I."/>
            <person name="Fulton L."/>
            <person name="Fulton R."/>
            <person name="Godfrey J."/>
            <person name="Minx P."/>
            <person name="Mitreva M."/>
            <person name="Roeseler W."/>
            <person name="Tian H."/>
            <person name="Witte H."/>
            <person name="Yang S.P."/>
            <person name="Wilson R.K."/>
            <person name="Sommer R.J."/>
        </authorList>
    </citation>
    <scope>NUCLEOTIDE SEQUENCE [LARGE SCALE GENOMIC DNA]</scope>
    <source>
        <strain evidence="4">PS312</strain>
    </source>
</reference>
<sequence length="975" mass="109416">MANAVELDFSDEQWAHEMLTKLVDQHVSLSNALEDLRPLLYGSSEDKERALERLVALVLKLPSDFLTEDQIHLLLSFFLDRLDTSGLAATRVIDAIRHLLIESKRTSKDAALLSWKSLYQEGNVQAWSVNQRLVLYEILEWLCTKQKSATLPIGSEFVLSFIKSIGGERDPRCLSIAFRLFVLISKEWSLGPFIEEMFETIACYYPIQFKPKGDQSITKESLSIQCELCLLSHSGFAPFCFLMIEEKLTEDGMEQSMRGEVCAFLSRAVSAFPASSLPPHSESLLSAIRAVTFDPNDKYGDNAAIAAESMRRIMLKLNQLDCRHVNAAIDHTMENIEPFVLQAEMGVSLRAFDLLETLCLPSSSASNKDGTQLLQRNELYLDGSVGECVPSVRSVVSRSISWALALVQGETTNTAANKGDVCKDGLEALVKWIEVTTKVGCQDEIVKMERTILASIDSVIPLVGREARVMEYGAAALMIAMNKEEGRIDDQYCELLKRGLYSIEMDMEERKAFLSFVTAHSFVRWNLHQSIISQAISLGEETTEQFALNRIDVLCASVHSENSWETLSGRIWNELEVVSEEGSHILLEFVRSDRGKKLGVDRLAREYQEFVEKRLPKSALIGLSSCIDIWQEWGSIVSDECHKILVESILSLLEEEDEDKRWMRNSLAHFYVLLIGQAKDDNSLYRLISLVVSGRIDSTCELRSILYFIQVNRHGEESIAALSITHMIESDSEEVLRLGINAAKAHLLVGIGRPGVQETKKILCVLSSHSSPSPLLDLLLDYSTPLFETDKNELNASPLWRQRISYQLVPLFEEAVRESKTREWKITLLSALRHIVKLSANDASFLAPLLDTLISCLVDISINSSSISNESMLFLVESLDQLIERTEEKILTKEKVAGIVHSLCLLVENRKTENKVLFTAIKCIRNLLSTASPITCQPSITRVIRALARASGHSKRTIRTCAADARNRWELLGSV</sequence>
<dbReference type="InterPro" id="IPR039920">
    <property type="entry name" value="MMS19"/>
</dbReference>
<dbReference type="EnsemblMetazoa" id="PPA46879.1">
    <property type="protein sequence ID" value="PPA46879.1"/>
    <property type="gene ID" value="WBGene00304658"/>
</dbReference>
<dbReference type="PANTHER" id="PTHR12891">
    <property type="entry name" value="DNA REPAIR/TRANSCRIPTION PROTEIN MET18/MMS19"/>
    <property type="match status" value="1"/>
</dbReference>
<dbReference type="GO" id="GO:0016226">
    <property type="term" value="P:iron-sulfur cluster assembly"/>
    <property type="evidence" value="ECO:0007669"/>
    <property type="project" value="UniProtKB-UniRule"/>
</dbReference>
<evidence type="ECO:0000313" key="3">
    <source>
        <dbReference type="EnsemblMetazoa" id="PPA46879.1"/>
    </source>
</evidence>
<dbReference type="InterPro" id="IPR016024">
    <property type="entry name" value="ARM-type_fold"/>
</dbReference>
<dbReference type="Pfam" id="PF14500">
    <property type="entry name" value="MMS19_N"/>
    <property type="match status" value="1"/>
</dbReference>
<comment type="subunit">
    <text evidence="1">Component of the CIA complex.</text>
</comment>
<gene>
    <name evidence="3" type="primary">WBGene00304658</name>
</gene>
<evidence type="ECO:0000313" key="4">
    <source>
        <dbReference type="Proteomes" id="UP000005239"/>
    </source>
</evidence>
<accession>A0A8R1Z870</accession>
<dbReference type="InterPro" id="IPR029240">
    <property type="entry name" value="MMS19_N"/>
</dbReference>
<comment type="similarity">
    <text evidence="1">Belongs to the MET18/MMS19 family.</text>
</comment>
<dbReference type="Proteomes" id="UP000005239">
    <property type="component" value="Unassembled WGS sequence"/>
</dbReference>
<protein>
    <recommendedName>
        <fullName evidence="1">MMS19 nucleotide excision repair protein</fullName>
    </recommendedName>
</protein>
<comment type="function">
    <text evidence="1">Key component of the cytosolic iron-sulfur protein assembly (CIA) complex, a multiprotein complex that mediates the incorporation of iron-sulfur cluster into apoproteins specifically involved in DNA metabolism and genomic integrity. In the CIA complex, MMS19 acts as an adapter between early-acting CIA components and a subset of cellular target iron-sulfur proteins.</text>
</comment>
<evidence type="ECO:0000256" key="1">
    <source>
        <dbReference type="RuleBase" id="RU367072"/>
    </source>
</evidence>
<feature type="domain" description="MMS19 N-terminal" evidence="2">
    <location>
        <begin position="43"/>
        <end position="291"/>
    </location>
</feature>
<dbReference type="GO" id="GO:0097361">
    <property type="term" value="C:cytosolic [4Fe-4S] assembly targeting complex"/>
    <property type="evidence" value="ECO:0000318"/>
    <property type="project" value="GO_Central"/>
</dbReference>
<evidence type="ECO:0000259" key="2">
    <source>
        <dbReference type="Pfam" id="PF14500"/>
    </source>
</evidence>
<proteinExistence type="inferred from homology"/>
<dbReference type="GO" id="GO:0006281">
    <property type="term" value="P:DNA repair"/>
    <property type="evidence" value="ECO:0007669"/>
    <property type="project" value="UniProtKB-UniRule"/>
</dbReference>
<keyword evidence="1" id="KW-0234">DNA repair</keyword>
<organism evidence="3 4">
    <name type="scientific">Pristionchus pacificus</name>
    <name type="common">Parasitic nematode worm</name>
    <dbReference type="NCBI Taxonomy" id="54126"/>
    <lineage>
        <taxon>Eukaryota</taxon>
        <taxon>Metazoa</taxon>
        <taxon>Ecdysozoa</taxon>
        <taxon>Nematoda</taxon>
        <taxon>Chromadorea</taxon>
        <taxon>Rhabditida</taxon>
        <taxon>Rhabditina</taxon>
        <taxon>Diplogasteromorpha</taxon>
        <taxon>Diplogasteroidea</taxon>
        <taxon>Neodiplogasteridae</taxon>
        <taxon>Pristionchus</taxon>
    </lineage>
</organism>
<keyword evidence="1" id="KW-0963">Cytoplasm</keyword>
<dbReference type="GO" id="GO:0051604">
    <property type="term" value="P:protein maturation"/>
    <property type="evidence" value="ECO:0000318"/>
    <property type="project" value="GO_Central"/>
</dbReference>
<dbReference type="PANTHER" id="PTHR12891:SF0">
    <property type="entry name" value="MMS19 NUCLEOTIDE EXCISION REPAIR PROTEIN HOMOLOG"/>
    <property type="match status" value="1"/>
</dbReference>
<dbReference type="GO" id="GO:0005634">
    <property type="term" value="C:nucleus"/>
    <property type="evidence" value="ECO:0007669"/>
    <property type="project" value="UniProtKB-SubCell"/>
</dbReference>
<keyword evidence="1" id="KW-0539">Nucleus</keyword>
<keyword evidence="1" id="KW-0206">Cytoskeleton</keyword>
<keyword evidence="1" id="KW-0227">DNA damage</keyword>
<reference evidence="3" key="2">
    <citation type="submission" date="2022-06" db="UniProtKB">
        <authorList>
            <consortium name="EnsemblMetazoa"/>
        </authorList>
    </citation>
    <scope>IDENTIFICATION</scope>
    <source>
        <strain evidence="3">PS312</strain>
    </source>
</reference>
<dbReference type="AlphaFoldDB" id="A0A8R1Z870"/>